<dbReference type="Pfam" id="PF10539">
    <property type="entry name" value="Dev_Cell_Death"/>
    <property type="match status" value="1"/>
</dbReference>
<proteinExistence type="predicted"/>
<accession>A0AAW1JBG8</accession>
<dbReference type="InterPro" id="IPR044832">
    <property type="entry name" value="NRP-like"/>
</dbReference>
<protein>
    <recommendedName>
        <fullName evidence="2">DCD domain-containing protein</fullName>
    </recommendedName>
</protein>
<dbReference type="EMBL" id="JBDFQZ010000008">
    <property type="protein sequence ID" value="KAK9699980.1"/>
    <property type="molecule type" value="Genomic_DNA"/>
</dbReference>
<dbReference type="Gene3D" id="2.120.10.80">
    <property type="entry name" value="Kelch-type beta propeller"/>
    <property type="match status" value="2"/>
</dbReference>
<dbReference type="Proteomes" id="UP001443914">
    <property type="component" value="Unassembled WGS sequence"/>
</dbReference>
<organism evidence="3 4">
    <name type="scientific">Saponaria officinalis</name>
    <name type="common">Common soapwort</name>
    <name type="synonym">Lychnis saponaria</name>
    <dbReference type="NCBI Taxonomy" id="3572"/>
    <lineage>
        <taxon>Eukaryota</taxon>
        <taxon>Viridiplantae</taxon>
        <taxon>Streptophyta</taxon>
        <taxon>Embryophyta</taxon>
        <taxon>Tracheophyta</taxon>
        <taxon>Spermatophyta</taxon>
        <taxon>Magnoliopsida</taxon>
        <taxon>eudicotyledons</taxon>
        <taxon>Gunneridae</taxon>
        <taxon>Pentapetalae</taxon>
        <taxon>Caryophyllales</taxon>
        <taxon>Caryophyllaceae</taxon>
        <taxon>Caryophylleae</taxon>
        <taxon>Saponaria</taxon>
    </lineage>
</organism>
<dbReference type="InterPro" id="IPR013989">
    <property type="entry name" value="Dev_and_cell_death_domain"/>
</dbReference>
<evidence type="ECO:0000313" key="3">
    <source>
        <dbReference type="EMBL" id="KAK9699980.1"/>
    </source>
</evidence>
<dbReference type="PROSITE" id="PS51222">
    <property type="entry name" value="DCD"/>
    <property type="match status" value="1"/>
</dbReference>
<gene>
    <name evidence="3" type="ORF">RND81_08G208500</name>
</gene>
<feature type="domain" description="DCD" evidence="2">
    <location>
        <begin position="36"/>
        <end position="172"/>
    </location>
</feature>
<feature type="region of interest" description="Disordered" evidence="1">
    <location>
        <begin position="259"/>
        <end position="278"/>
    </location>
</feature>
<dbReference type="InterPro" id="IPR015915">
    <property type="entry name" value="Kelch-typ_b-propeller"/>
</dbReference>
<dbReference type="SUPFAM" id="SSF117281">
    <property type="entry name" value="Kelch motif"/>
    <property type="match status" value="1"/>
</dbReference>
<dbReference type="SMART" id="SM00612">
    <property type="entry name" value="Kelch"/>
    <property type="match status" value="6"/>
</dbReference>
<dbReference type="SMART" id="SM00767">
    <property type="entry name" value="DCD"/>
    <property type="match status" value="1"/>
</dbReference>
<dbReference type="GO" id="GO:0034976">
    <property type="term" value="P:response to endoplasmic reticulum stress"/>
    <property type="evidence" value="ECO:0007669"/>
    <property type="project" value="InterPro"/>
</dbReference>
<evidence type="ECO:0000259" key="2">
    <source>
        <dbReference type="PROSITE" id="PS51222"/>
    </source>
</evidence>
<dbReference type="PANTHER" id="PTHR46034:SF23">
    <property type="entry name" value="DCD (DEVELOPMENT AND CELL DEATH) DOMAIN PROTEIN"/>
    <property type="match status" value="1"/>
</dbReference>
<evidence type="ECO:0000256" key="1">
    <source>
        <dbReference type="SAM" id="MobiDB-lite"/>
    </source>
</evidence>
<comment type="caution">
    <text evidence="3">The sequence shown here is derived from an EMBL/GenBank/DDBJ whole genome shotgun (WGS) entry which is preliminary data.</text>
</comment>
<dbReference type="InterPro" id="IPR006652">
    <property type="entry name" value="Kelch_1"/>
</dbReference>
<dbReference type="Pfam" id="PF01344">
    <property type="entry name" value="Kelch_1"/>
    <property type="match status" value="5"/>
</dbReference>
<dbReference type="AlphaFoldDB" id="A0AAW1JBG8"/>
<keyword evidence="4" id="KW-1185">Reference proteome</keyword>
<reference evidence="3" key="1">
    <citation type="submission" date="2024-03" db="EMBL/GenBank/DDBJ databases">
        <title>WGS assembly of Saponaria officinalis var. Norfolk2.</title>
        <authorList>
            <person name="Jenkins J."/>
            <person name="Shu S."/>
            <person name="Grimwood J."/>
            <person name="Barry K."/>
            <person name="Goodstein D."/>
            <person name="Schmutz J."/>
            <person name="Leebens-Mack J."/>
            <person name="Osbourn A."/>
        </authorList>
    </citation>
    <scope>NUCLEOTIDE SEQUENCE [LARGE SCALE GENOMIC DNA]</scope>
    <source>
        <strain evidence="3">JIC</strain>
    </source>
</reference>
<sequence>MTKGKRKTKSVAEKNKAPKELTVNSQPWSARNLVKKDLAGLIFVCKKTTFNECFSKKLFGLPGAHFAYVQKVTPGMPLFLFNCTDRKLFGIFEAVSSGQMNIDKRAWTSDASELTPFPAQVRMKIRMSCLPLVEEQFKPILIKNYFNQQDPHLFWFELDQNQTQGLTSLLSANPFNQSTSDQPSVTKWGNLLKRSAEEIARQDAWGSETTNSRILPEFSSDTITRGKDVVEDWENEISCDQGKSWSSLFKSENLLLEEGTQDSDGESAYSLSENEPSVLSDGDNVNEALVGVPEAPPIVLSYATSLSDEKSGGMSSEMNSDICEIFDKLLQTVGEIKAIQLTQTQKIESLDLQLAEVSSRLKKLEYHRGKSERSSPSYSDCYCDSIVLVGGFDGSAWLQDLVSYSPSEDLIQPLVQMSSVRPYSTAAELNGELFVLGGGVQGTSWCDTVESYNLRQHQWVTYPNLNTKKANLVGATLLGKIFAVGGGNETGCLSEVEVLDLNIGKWTFTRSMLYKRISSAAAELNGVLYVAGGYDGQEYLRSVEMYDPRASSWKQLQSLNKRRGCHSLAVLNNKLYAIGGYDGTEMVPTVEVYEPRVGSWSLSEPLTCARGYLGTATVGNTIYAIGGMLDGREILDTVECYSESEGWQLADSKSVGKRCFFSAVASNF</sequence>
<evidence type="ECO:0000313" key="4">
    <source>
        <dbReference type="Proteomes" id="UP001443914"/>
    </source>
</evidence>
<name>A0AAW1JBG8_SAPOF</name>
<dbReference type="PANTHER" id="PTHR46034">
    <property type="match status" value="1"/>
</dbReference>